<dbReference type="RefSeq" id="WP_121450228.1">
    <property type="nucleotide sequence ID" value="NZ_RBWE01000001.1"/>
</dbReference>
<dbReference type="EMBL" id="RBWE01000001">
    <property type="protein sequence ID" value="RKO65758.1"/>
    <property type="molecule type" value="Genomic_DNA"/>
</dbReference>
<name>A0A494WRC0_9FIRM</name>
<sequence length="62" mass="6548">MAVCGSLADSRGPVEWVALAGTLAGMGIISLPDAMQVKRKRAFAHKPQAQTITVKRKSQLVG</sequence>
<dbReference type="Proteomes" id="UP000271256">
    <property type="component" value="Unassembled WGS sequence"/>
</dbReference>
<keyword evidence="1" id="KW-0472">Membrane</keyword>
<keyword evidence="3" id="KW-1185">Reference proteome</keyword>
<reference evidence="2 3" key="1">
    <citation type="submission" date="2018-10" db="EMBL/GenBank/DDBJ databases">
        <authorList>
            <person name="Grouzdev D.S."/>
            <person name="Krutkina M.S."/>
            <person name="Tourova T.P."/>
            <person name="Nazina T.N."/>
        </authorList>
    </citation>
    <scope>NUCLEOTIDE SEQUENCE [LARGE SCALE GENOMIC DNA]</scope>
    <source>
        <strain evidence="2 3">435</strain>
    </source>
</reference>
<feature type="transmembrane region" description="Helical" evidence="1">
    <location>
        <begin position="16"/>
        <end position="35"/>
    </location>
</feature>
<organism evidence="2 3">
    <name type="scientific">Desulfofundulus salinus</name>
    <dbReference type="NCBI Taxonomy" id="2419843"/>
    <lineage>
        <taxon>Bacteria</taxon>
        <taxon>Bacillati</taxon>
        <taxon>Bacillota</taxon>
        <taxon>Clostridia</taxon>
        <taxon>Eubacteriales</taxon>
        <taxon>Peptococcaceae</taxon>
        <taxon>Desulfofundulus</taxon>
    </lineage>
</organism>
<dbReference type="AlphaFoldDB" id="A0A494WRC0"/>
<keyword evidence="1" id="KW-0812">Transmembrane</keyword>
<evidence type="ECO:0000313" key="2">
    <source>
        <dbReference type="EMBL" id="RKO65758.1"/>
    </source>
</evidence>
<proteinExistence type="predicted"/>
<keyword evidence="1" id="KW-1133">Transmembrane helix</keyword>
<evidence type="ECO:0000313" key="3">
    <source>
        <dbReference type="Proteomes" id="UP000271256"/>
    </source>
</evidence>
<protein>
    <submittedName>
        <fullName evidence="2">Uncharacterized protein</fullName>
    </submittedName>
</protein>
<comment type="caution">
    <text evidence="2">The sequence shown here is derived from an EMBL/GenBank/DDBJ whole genome shotgun (WGS) entry which is preliminary data.</text>
</comment>
<evidence type="ECO:0000256" key="1">
    <source>
        <dbReference type="SAM" id="Phobius"/>
    </source>
</evidence>
<accession>A0A494WRC0</accession>
<gene>
    <name evidence="2" type="ORF">D7024_01435</name>
</gene>